<sequence length="267" mass="29555">MTPAALARTSPRGAEGSELDKKPAWVPDWVWEEFVEGAYATAEGPAIFAQLLVHKEMEKVWASLERKIPRIQNLPKALVLADSVVMFREEFSGSGRLKLSERRALADKLKKASDQVVACMRGLQTTELGIIPDEIGGALEISLGKVMDDLGLQYGPAAFQRLRESYGIADAIEVHSSGNSLFSMEIYDSLPSILSAVNDAVSGWATTKPIVERPNSGDAERRYFLRRFTYLFRYWYGQPLRANTLAVTSIFFDCSDLDESTVATLAP</sequence>
<name>A0ABM7Q851_9GAMM</name>
<gene>
    <name evidence="2" type="ORF">LYSCAS_25460</name>
</gene>
<evidence type="ECO:0000313" key="2">
    <source>
        <dbReference type="EMBL" id="BCT93522.1"/>
    </source>
</evidence>
<protein>
    <submittedName>
        <fullName evidence="2">Uncharacterized protein</fullName>
    </submittedName>
</protein>
<feature type="region of interest" description="Disordered" evidence="1">
    <location>
        <begin position="1"/>
        <end position="20"/>
    </location>
</feature>
<reference evidence="2 3" key="1">
    <citation type="submission" date="2021-03" db="EMBL/GenBank/DDBJ databases">
        <title>Complete Genome Sequences of Two Lysobacter Strains Isolated from Sea Water (Lysobacter caseinilyticus) and Soil (Lysobacter helvus) in South Korea.</title>
        <authorList>
            <person name="Watanabe Y."/>
            <person name="Arakawa K."/>
        </authorList>
    </citation>
    <scope>NUCLEOTIDE SEQUENCE [LARGE SCALE GENOMIC DNA]</scope>
    <source>
        <strain evidence="2 3">KVB24</strain>
    </source>
</reference>
<keyword evidence="3" id="KW-1185">Reference proteome</keyword>
<accession>A0ABM7Q851</accession>
<evidence type="ECO:0000313" key="3">
    <source>
        <dbReference type="Proteomes" id="UP000681317"/>
    </source>
</evidence>
<evidence type="ECO:0000256" key="1">
    <source>
        <dbReference type="SAM" id="MobiDB-lite"/>
    </source>
</evidence>
<proteinExistence type="predicted"/>
<dbReference type="EMBL" id="AP024545">
    <property type="protein sequence ID" value="BCT93522.1"/>
    <property type="molecule type" value="Genomic_DNA"/>
</dbReference>
<dbReference type="Proteomes" id="UP000681317">
    <property type="component" value="Chromosome"/>
</dbReference>
<organism evidence="2 3">
    <name type="scientific">Noviluteimonas caseinilytica</name>
    <dbReference type="NCBI Taxonomy" id="2675101"/>
    <lineage>
        <taxon>Bacteria</taxon>
        <taxon>Pseudomonadati</taxon>
        <taxon>Pseudomonadota</taxon>
        <taxon>Gammaproteobacteria</taxon>
        <taxon>Lysobacterales</taxon>
        <taxon>Lysobacteraceae</taxon>
        <taxon>Noviluteimonas</taxon>
    </lineage>
</organism>